<proteinExistence type="predicted"/>
<organism evidence="1 2">
    <name type="scientific">Halosquirtibacter laminarini</name>
    <dbReference type="NCBI Taxonomy" id="3374600"/>
    <lineage>
        <taxon>Bacteria</taxon>
        <taxon>Pseudomonadati</taxon>
        <taxon>Bacteroidota</taxon>
        <taxon>Bacteroidia</taxon>
        <taxon>Marinilabiliales</taxon>
        <taxon>Prolixibacteraceae</taxon>
        <taxon>Halosquirtibacter</taxon>
    </lineage>
</organism>
<gene>
    <name evidence="1" type="ORF">K4L44_14910</name>
</gene>
<dbReference type="Proteomes" id="UP000826212">
    <property type="component" value="Chromosome"/>
</dbReference>
<name>A0AC61NE79_9BACT</name>
<evidence type="ECO:0000313" key="1">
    <source>
        <dbReference type="EMBL" id="QZE13821.1"/>
    </source>
</evidence>
<dbReference type="EMBL" id="CP081303">
    <property type="protein sequence ID" value="QZE13821.1"/>
    <property type="molecule type" value="Genomic_DNA"/>
</dbReference>
<keyword evidence="2" id="KW-1185">Reference proteome</keyword>
<sequence length="132" mass="15005">MKNLLVILLFCSLCTSCFLTHQETIFTLGSLTLGDSIGSVIEKYGNPFKSDIYRQDNIHITKIYYKEPVDDTFNRYVLTTILTFKDSVLVDIEQQDFYIPSGDNVINVNPVQDSRPATINSTSKEVNTLKKE</sequence>
<evidence type="ECO:0000313" key="2">
    <source>
        <dbReference type="Proteomes" id="UP000826212"/>
    </source>
</evidence>
<protein>
    <submittedName>
        <fullName evidence="1">Uncharacterized protein</fullName>
    </submittedName>
</protein>
<reference evidence="1" key="1">
    <citation type="submission" date="2021-08" db="EMBL/GenBank/DDBJ databases">
        <title>Novel anaerobic bacterium isolated from sea squirt in East Sea, Republic of Korea.</title>
        <authorList>
            <person name="Nguyen T.H."/>
            <person name="Li Z."/>
            <person name="Lee Y.-J."/>
            <person name="Ko J."/>
            <person name="Kim S.-G."/>
        </authorList>
    </citation>
    <scope>NUCLEOTIDE SEQUENCE</scope>
    <source>
        <strain evidence="1">KCTC 25031</strain>
    </source>
</reference>
<accession>A0AC61NE79</accession>